<evidence type="ECO:0000313" key="2">
    <source>
        <dbReference type="Proteomes" id="UP000077164"/>
    </source>
</evidence>
<dbReference type="Proteomes" id="UP000077164">
    <property type="component" value="Unassembled WGS sequence"/>
</dbReference>
<keyword evidence="2" id="KW-1185">Reference proteome</keyword>
<name>A0A167YI89_9FLAO</name>
<proteinExistence type="predicted"/>
<dbReference type="OrthoDB" id="1443487at2"/>
<comment type="caution">
    <text evidence="1">The sequence shown here is derived from an EMBL/GenBank/DDBJ whole genome shotgun (WGS) entry which is preliminary data.</text>
</comment>
<dbReference type="AlphaFoldDB" id="A0A167YI89"/>
<dbReference type="RefSeq" id="WP_066077401.1">
    <property type="nucleotide sequence ID" value="NZ_FRDK01000006.1"/>
</dbReference>
<organism evidence="1 2">
    <name type="scientific">Flavobacterium fryxellicola</name>
    <dbReference type="NCBI Taxonomy" id="249352"/>
    <lineage>
        <taxon>Bacteria</taxon>
        <taxon>Pseudomonadati</taxon>
        <taxon>Bacteroidota</taxon>
        <taxon>Flavobacteriia</taxon>
        <taxon>Flavobacteriales</taxon>
        <taxon>Flavobacteriaceae</taxon>
        <taxon>Flavobacterium</taxon>
    </lineage>
</organism>
<protein>
    <submittedName>
        <fullName evidence="1">Uncharacterized protein</fullName>
    </submittedName>
</protein>
<accession>A0A167YI89</accession>
<dbReference type="STRING" id="249352.SAMN05444395_10656"/>
<evidence type="ECO:0000313" key="1">
    <source>
        <dbReference type="EMBL" id="OAB29441.1"/>
    </source>
</evidence>
<gene>
    <name evidence="1" type="ORF">FBFR_03970</name>
</gene>
<dbReference type="EMBL" id="LVJE01000008">
    <property type="protein sequence ID" value="OAB29441.1"/>
    <property type="molecule type" value="Genomic_DNA"/>
</dbReference>
<reference evidence="1 2" key="1">
    <citation type="submission" date="2016-03" db="EMBL/GenBank/DDBJ databases">
        <title>Draft genome sequence of Flavobacterium fryxellicola DSM 16209.</title>
        <authorList>
            <person name="Shin S.-K."/>
            <person name="Yi H."/>
        </authorList>
    </citation>
    <scope>NUCLEOTIDE SEQUENCE [LARGE SCALE GENOMIC DNA]</scope>
    <source>
        <strain evidence="1 2">DSM 16209</strain>
    </source>
</reference>
<sequence length="118" mass="13260">MKKPNETATLKEAIALLKLKQAEDLLQLKDQYYYTYESLKPVNLIKKAFGQMATTSEFKGNILSNVIGITTGYLTKKVLLGSTHNPIKRILGTLLQFVITNVVTKQSEKVKENDLQNS</sequence>